<feature type="domain" description="Polyprotein allergen nematode" evidence="1">
    <location>
        <begin position="188"/>
        <end position="308"/>
    </location>
</feature>
<dbReference type="OrthoDB" id="5823468at2759"/>
<dbReference type="Proteomes" id="UP000270094">
    <property type="component" value="Unassembled WGS sequence"/>
</dbReference>
<dbReference type="Pfam" id="PF16469">
    <property type="entry name" value="NPA"/>
    <property type="match status" value="4"/>
</dbReference>
<dbReference type="InterPro" id="IPR032487">
    <property type="entry name" value="ABA-1_nematode"/>
</dbReference>
<accession>A0A3P7I4N7</accession>
<feature type="domain" description="Polyprotein allergen nematode" evidence="1">
    <location>
        <begin position="55"/>
        <end position="175"/>
    </location>
</feature>
<proteinExistence type="predicted"/>
<name>A0A3P7I4N7_STRVU</name>
<dbReference type="InterPro" id="IPR038289">
    <property type="entry name" value="DVA-1_sf"/>
</dbReference>
<feature type="domain" description="Polyprotein allergen nematode" evidence="1">
    <location>
        <begin position="455"/>
        <end position="575"/>
    </location>
</feature>
<protein>
    <recommendedName>
        <fullName evidence="1">Polyprotein allergen nematode domain-containing protein</fullName>
    </recommendedName>
</protein>
<dbReference type="Gene3D" id="1.10.533.30">
    <property type="entry name" value="Nematode polyprotein allergen ABA-1"/>
    <property type="match status" value="5"/>
</dbReference>
<evidence type="ECO:0000259" key="1">
    <source>
        <dbReference type="Pfam" id="PF16469"/>
    </source>
</evidence>
<evidence type="ECO:0000313" key="2">
    <source>
        <dbReference type="EMBL" id="VDM67730.1"/>
    </source>
</evidence>
<dbReference type="EMBL" id="UYYB01006342">
    <property type="protein sequence ID" value="VDM67730.1"/>
    <property type="molecule type" value="Genomic_DNA"/>
</dbReference>
<dbReference type="AlphaFoldDB" id="A0A3P7I4N7"/>
<feature type="domain" description="Polyprotein allergen nematode" evidence="1">
    <location>
        <begin position="322"/>
        <end position="442"/>
    </location>
</feature>
<organism evidence="2 3">
    <name type="scientific">Strongylus vulgaris</name>
    <name type="common">Blood worm</name>
    <dbReference type="NCBI Taxonomy" id="40348"/>
    <lineage>
        <taxon>Eukaryota</taxon>
        <taxon>Metazoa</taxon>
        <taxon>Ecdysozoa</taxon>
        <taxon>Nematoda</taxon>
        <taxon>Chromadorea</taxon>
        <taxon>Rhabditida</taxon>
        <taxon>Rhabditina</taxon>
        <taxon>Rhabditomorpha</taxon>
        <taxon>Strongyloidea</taxon>
        <taxon>Strongylidae</taxon>
        <taxon>Strongylus</taxon>
    </lineage>
</organism>
<reference evidence="2 3" key="1">
    <citation type="submission" date="2018-11" db="EMBL/GenBank/DDBJ databases">
        <authorList>
            <consortium name="Pathogen Informatics"/>
        </authorList>
    </citation>
    <scope>NUCLEOTIDE SEQUENCE [LARGE SCALE GENOMIC DNA]</scope>
</reference>
<evidence type="ECO:0000313" key="3">
    <source>
        <dbReference type="Proteomes" id="UP000270094"/>
    </source>
</evidence>
<keyword evidence="3" id="KW-1185">Reference proteome</keyword>
<sequence>MRESGVSIDEIAKKVDALVDELTNEEVKAQAKKAKVLCKAVFSAPKRMRREQHKHTFEEAMENYLTWLSADQKIEMKSLHEAGDKGALYEKIMEMFDEATGETKEKAASELKSACKHYVRDLIGEGNAEKLRELKDNGATNDMIATKVEEMIEEIADGTRKEQAVQASQYCKKIYNVARRMRRDKHEHNLEEALEKYLTWLNAEQKEEVKKIFESEDRDALYGKVMEYYEKASGDVKEKATLELKAACKHYVKDSIGEENANKLKEMKESGATDQEIAAKVDEFISAITDEKKKAQAERANKGCKKIYGVAKRMRRGEEHHHDLEEALKKYLTWMNDEQKAEVKKTLKGGDRLAAYKQVMEFFNGASGETKEKAAVELKAACKHYVKELIGEEKSARIRHMKESGATNEAIAQELDAIISLIPNEKKRLQAQHAAADCKKIFGVAKRLRREHHEHNLEEGFQKYLTWLTEDQKSELRKLDEKKDTEGIRKKILEYFESASGDLKGKATEGLKEGCKHYITSYIGKEKADELKKLKDSGATDADMAKKVDEYIETISDEEVKEKAKKAATTCRKVYGVTKARRHLAARRFRKPVAPYLEDILF</sequence>
<gene>
    <name evidence="2" type="ORF">SVUK_LOCUS2728</name>
</gene>